<comment type="caution">
    <text evidence="4">The sequence shown here is derived from an EMBL/GenBank/DDBJ whole genome shotgun (WGS) entry which is preliminary data.</text>
</comment>
<protein>
    <submittedName>
        <fullName evidence="4">Phosphoribosyl-ATP pyrophosphohydrolase</fullName>
    </submittedName>
</protein>
<evidence type="ECO:0000256" key="1">
    <source>
        <dbReference type="SAM" id="MobiDB-lite"/>
    </source>
</evidence>
<dbReference type="Proteomes" id="UP000419743">
    <property type="component" value="Unassembled WGS sequence"/>
</dbReference>
<organism evidence="4 5">
    <name type="scientific">Occultella aeris</name>
    <dbReference type="NCBI Taxonomy" id="2761496"/>
    <lineage>
        <taxon>Bacteria</taxon>
        <taxon>Bacillati</taxon>
        <taxon>Actinomycetota</taxon>
        <taxon>Actinomycetes</taxon>
        <taxon>Micrococcales</taxon>
        <taxon>Ruaniaceae</taxon>
        <taxon>Occultella</taxon>
    </lineage>
</organism>
<dbReference type="EMBL" id="CACRYJ010000006">
    <property type="protein sequence ID" value="VZO35290.1"/>
    <property type="molecule type" value="Genomic_DNA"/>
</dbReference>
<dbReference type="InterPro" id="IPR021130">
    <property type="entry name" value="PRib-ATP_PPHydrolase-like"/>
</dbReference>
<dbReference type="Pfam" id="PF01503">
    <property type="entry name" value="PRA-PH"/>
    <property type="match status" value="1"/>
</dbReference>
<dbReference type="InterPro" id="IPR023292">
    <property type="entry name" value="NTP_PyroPHydrolase-like_dom_sf"/>
</dbReference>
<dbReference type="InterPro" id="IPR041644">
    <property type="entry name" value="GNAT_C"/>
</dbReference>
<gene>
    <name evidence="4" type="ORF">HALOF300_00513</name>
</gene>
<dbReference type="Gene3D" id="1.10.3420.10">
    <property type="entry name" value="putative ntp pyrophosphohydrolase like domain"/>
    <property type="match status" value="1"/>
</dbReference>
<dbReference type="InterPro" id="IPR033653">
    <property type="entry name" value="NTP-PPase_DR2231-like"/>
</dbReference>
<feature type="domain" description="N-acyltransferase N-terminal" evidence="2">
    <location>
        <begin position="25"/>
        <end position="158"/>
    </location>
</feature>
<evidence type="ECO:0000259" key="3">
    <source>
        <dbReference type="Pfam" id="PF18164"/>
    </source>
</evidence>
<feature type="domain" description="GNAT-like C-terminal" evidence="3">
    <location>
        <begin position="161"/>
        <end position="301"/>
    </location>
</feature>
<accession>A0A7M4DEH3</accession>
<keyword evidence="5" id="KW-1185">Reference proteome</keyword>
<evidence type="ECO:0000259" key="2">
    <source>
        <dbReference type="Pfam" id="PF18082"/>
    </source>
</evidence>
<dbReference type="GO" id="GO:0016787">
    <property type="term" value="F:hydrolase activity"/>
    <property type="evidence" value="ECO:0007669"/>
    <property type="project" value="UniProtKB-KW"/>
</dbReference>
<proteinExistence type="predicted"/>
<dbReference type="Pfam" id="PF18164">
    <property type="entry name" value="GNAT_C"/>
    <property type="match status" value="1"/>
</dbReference>
<feature type="region of interest" description="Disordered" evidence="1">
    <location>
        <begin position="306"/>
        <end position="348"/>
    </location>
</feature>
<dbReference type="CDD" id="cd11530">
    <property type="entry name" value="NTP-PPase_DR2231_like"/>
    <property type="match status" value="1"/>
</dbReference>
<dbReference type="RefSeq" id="WP_197522238.1">
    <property type="nucleotide sequence ID" value="NZ_CACRYJ010000006.1"/>
</dbReference>
<name>A0A7M4DEH3_9MICO</name>
<evidence type="ECO:0000313" key="4">
    <source>
        <dbReference type="EMBL" id="VZO35290.1"/>
    </source>
</evidence>
<sequence length="501" mass="53595">MPAAYTRTLAPLTAADIAARLGAPDLPEILVLLGLRPEDLPEAEAAVAVALAEPRSLDRVAGYANALRDRLGDITMDIPGLIFPREPGTSRGGDGLGAFLAFVATAGDVREFHRERGISDAISWRTLGDLGQQMHVHRLTFGEFGLHTQDWLIGHWTGGNYWLGRLQYTPRRRPGAEGIALSAHIPRIGPLTPSAVDASFARAVTFFARHFPDYPAATIHCASWLLDPQLSEVLAPGSNMASFQQRWALTPGRDTADTEVMFFVFNRRGEVDLDTLPQNTTLERAVVAHLRAGGHWYAREGEVPLPQVAGPDLPDGGGAVGRPTAPAPSGTSRASDVPDTGSLRPGRDPEVLVDEFHRVYAMPLSGGAPDVARPRVPMRLALVAEELAELVQAVYGDAAGAELEAAFARAEALDDGRRDTVATADALGDLVYVVYGMAIECGIPLEHVLAEIHRSNLSKLGADGLPILRDDGKILKGPAYTPPDLAAVLARHGWAGPRGDR</sequence>
<keyword evidence="4" id="KW-0378">Hydrolase</keyword>
<dbReference type="Pfam" id="PF18082">
    <property type="entry name" value="NAT_N"/>
    <property type="match status" value="1"/>
</dbReference>
<reference evidence="4 5" key="1">
    <citation type="submission" date="2019-11" db="EMBL/GenBank/DDBJ databases">
        <authorList>
            <person name="Criscuolo A."/>
        </authorList>
    </citation>
    <scope>NUCLEOTIDE SEQUENCE [LARGE SCALE GENOMIC DNA]</scope>
    <source>
        <strain evidence="4">CIP111667</strain>
    </source>
</reference>
<dbReference type="Gene3D" id="3.40.630.120">
    <property type="match status" value="1"/>
</dbReference>
<evidence type="ECO:0000313" key="5">
    <source>
        <dbReference type="Proteomes" id="UP000419743"/>
    </source>
</evidence>
<dbReference type="InterPro" id="IPR041273">
    <property type="entry name" value="NAT_N"/>
</dbReference>
<dbReference type="AlphaFoldDB" id="A0A7M4DEH3"/>